<protein>
    <submittedName>
        <fullName evidence="1">Uncharacterized protein</fullName>
    </submittedName>
</protein>
<gene>
    <name evidence="1" type="ORF">EJ08DRAFT_108644</name>
</gene>
<accession>A0A9P4NWP2</accession>
<dbReference type="EMBL" id="MU007024">
    <property type="protein sequence ID" value="KAF2432693.1"/>
    <property type="molecule type" value="Genomic_DNA"/>
</dbReference>
<dbReference type="AlphaFoldDB" id="A0A9P4NWP2"/>
<sequence length="324" mass="36046">MAIQSCTLSDSIALDKTYLDRIKLRRELIATQTNSVVEANPVASDAVKELYQWIFGVYLPKRFPTMFSLDCEEKGLLRNKVTSEIIPLDAPADSVEALKILGSHVDTELLILLPTADANAAPIRVYPTQDPMATPYHLHAYMLTFPSGFDTPKKLGQTLAGIHAPVPGYSTKLEKSMDRFFSALPLGKIVKRANWSVQTSSQLFKLHGNHLSTTGTLSPSTMAPPTHIPTESELEEWRKAAQDVRPEECFLRCERQTLHRLERTGALVFGFKTYLYDLPGLRAEGSGEELARAVEGLGKGSVPGMRVYKREVIWGEKVAEFLRS</sequence>
<name>A0A9P4NWP2_9PEZI</name>
<dbReference type="Pfam" id="PF11927">
    <property type="entry name" value="HODM_asu-like"/>
    <property type="match status" value="1"/>
</dbReference>
<dbReference type="InterPro" id="IPR021848">
    <property type="entry name" value="HODM_asu-like"/>
</dbReference>
<organism evidence="1 2">
    <name type="scientific">Tothia fuscella</name>
    <dbReference type="NCBI Taxonomy" id="1048955"/>
    <lineage>
        <taxon>Eukaryota</taxon>
        <taxon>Fungi</taxon>
        <taxon>Dikarya</taxon>
        <taxon>Ascomycota</taxon>
        <taxon>Pezizomycotina</taxon>
        <taxon>Dothideomycetes</taxon>
        <taxon>Pleosporomycetidae</taxon>
        <taxon>Venturiales</taxon>
        <taxon>Cylindrosympodiaceae</taxon>
        <taxon>Tothia</taxon>
    </lineage>
</organism>
<dbReference type="Proteomes" id="UP000800235">
    <property type="component" value="Unassembled WGS sequence"/>
</dbReference>
<keyword evidence="2" id="KW-1185">Reference proteome</keyword>
<comment type="caution">
    <text evidence="1">The sequence shown here is derived from an EMBL/GenBank/DDBJ whole genome shotgun (WGS) entry which is preliminary data.</text>
</comment>
<evidence type="ECO:0000313" key="2">
    <source>
        <dbReference type="Proteomes" id="UP000800235"/>
    </source>
</evidence>
<dbReference type="OrthoDB" id="5043642at2759"/>
<reference evidence="1" key="1">
    <citation type="journal article" date="2020" name="Stud. Mycol.">
        <title>101 Dothideomycetes genomes: a test case for predicting lifestyles and emergence of pathogens.</title>
        <authorList>
            <person name="Haridas S."/>
            <person name="Albert R."/>
            <person name="Binder M."/>
            <person name="Bloem J."/>
            <person name="Labutti K."/>
            <person name="Salamov A."/>
            <person name="Andreopoulos B."/>
            <person name="Baker S."/>
            <person name="Barry K."/>
            <person name="Bills G."/>
            <person name="Bluhm B."/>
            <person name="Cannon C."/>
            <person name="Castanera R."/>
            <person name="Culley D."/>
            <person name="Daum C."/>
            <person name="Ezra D."/>
            <person name="Gonzalez J."/>
            <person name="Henrissat B."/>
            <person name="Kuo A."/>
            <person name="Liang C."/>
            <person name="Lipzen A."/>
            <person name="Lutzoni F."/>
            <person name="Magnuson J."/>
            <person name="Mondo S."/>
            <person name="Nolan M."/>
            <person name="Ohm R."/>
            <person name="Pangilinan J."/>
            <person name="Park H.-J."/>
            <person name="Ramirez L."/>
            <person name="Alfaro M."/>
            <person name="Sun H."/>
            <person name="Tritt A."/>
            <person name="Yoshinaga Y."/>
            <person name="Zwiers L.-H."/>
            <person name="Turgeon B."/>
            <person name="Goodwin S."/>
            <person name="Spatafora J."/>
            <person name="Crous P."/>
            <person name="Grigoriev I."/>
        </authorList>
    </citation>
    <scope>NUCLEOTIDE SEQUENCE</scope>
    <source>
        <strain evidence="1">CBS 130266</strain>
    </source>
</reference>
<proteinExistence type="predicted"/>
<evidence type="ECO:0000313" key="1">
    <source>
        <dbReference type="EMBL" id="KAF2432693.1"/>
    </source>
</evidence>